<name>A0A8K0TL61_9PEZI</name>
<feature type="transmembrane region" description="Helical" evidence="2">
    <location>
        <begin position="570"/>
        <end position="594"/>
    </location>
</feature>
<evidence type="ECO:0000313" key="5">
    <source>
        <dbReference type="Proteomes" id="UP000813385"/>
    </source>
</evidence>
<comment type="caution">
    <text evidence="4">The sequence shown here is derived from an EMBL/GenBank/DDBJ whole genome shotgun (WGS) entry which is preliminary data.</text>
</comment>
<keyword evidence="2" id="KW-0472">Membrane</keyword>
<keyword evidence="2" id="KW-0812">Transmembrane</keyword>
<feature type="chain" id="PRO_5035427805" description="Mid2 domain-containing protein" evidence="3">
    <location>
        <begin position="19"/>
        <end position="641"/>
    </location>
</feature>
<dbReference type="AlphaFoldDB" id="A0A8K0TL61"/>
<keyword evidence="2" id="KW-1133">Transmembrane helix</keyword>
<reference evidence="4" key="1">
    <citation type="journal article" date="2021" name="Nat. Commun.">
        <title>Genetic determinants of endophytism in the Arabidopsis root mycobiome.</title>
        <authorList>
            <person name="Mesny F."/>
            <person name="Miyauchi S."/>
            <person name="Thiergart T."/>
            <person name="Pickel B."/>
            <person name="Atanasova L."/>
            <person name="Karlsson M."/>
            <person name="Huettel B."/>
            <person name="Barry K.W."/>
            <person name="Haridas S."/>
            <person name="Chen C."/>
            <person name="Bauer D."/>
            <person name="Andreopoulos W."/>
            <person name="Pangilinan J."/>
            <person name="LaButti K."/>
            <person name="Riley R."/>
            <person name="Lipzen A."/>
            <person name="Clum A."/>
            <person name="Drula E."/>
            <person name="Henrissat B."/>
            <person name="Kohler A."/>
            <person name="Grigoriev I.V."/>
            <person name="Martin F.M."/>
            <person name="Hacquard S."/>
        </authorList>
    </citation>
    <scope>NUCLEOTIDE SEQUENCE</scope>
    <source>
        <strain evidence="4">MPI-CAGE-AT-0016</strain>
    </source>
</reference>
<sequence>MTGLSFLPLLCLTGSVLGGAVIPAVDVAVTNAPGMSISETLWALRRHLNDARLHQRDEVFKNSTEIEAGFSNVVLLKVGRSISVNNTNPDEATEMVEDDPEDSNPGITHSLNAEGSLEILCKACYIKGTAHASLAVNGDIDAGQIFGNLSDNFVEVVDNITDSVTDYGKDVWANIKEGFRTGDFDLPPLDIDLNIDVPDLPETVLTFGFDELELYVDMKMTLGGGATYTMGMYDSSVAHPFLGFKVGDELFVGVVFTVDLIVSVNAEVTIESGFHLKMEDGFSLELSMFAKEVANLEHNGGMFEFLPVVVETDGILLNAVLRLSMRSGLTLKTPSFLAEISDRIPSAGGGIEASVFAHLAELNTNITVPALTGDDDCLLRLDEEFRIEIGAAAGASVFLGDRSWGPTPSTQTPLFYTTIADKCALAPSDIAAIEGRQNDDEDLSTTSTVTKKTYTGVQCLSTGLVECPASLQSVHKFTVTETLSSAVPTGVLVDWDSSVGAAALSVLKFGSDVRSLLKTSGPVLSFIPPPEPTSSGDGISFPNPTEVVDDVVRTFDEVLEGSTGGVSNKIIIGVSVGVGVPLVIGSIVGIIFCIRRRRNLTKSGTTVSYSSVPGGAAAVGPAKEARDSVYESLRGSQRGMN</sequence>
<evidence type="ECO:0000256" key="1">
    <source>
        <dbReference type="SAM" id="MobiDB-lite"/>
    </source>
</evidence>
<protein>
    <recommendedName>
        <fullName evidence="6">Mid2 domain-containing protein</fullName>
    </recommendedName>
</protein>
<keyword evidence="3" id="KW-0732">Signal</keyword>
<evidence type="ECO:0000256" key="2">
    <source>
        <dbReference type="SAM" id="Phobius"/>
    </source>
</evidence>
<keyword evidence="5" id="KW-1185">Reference proteome</keyword>
<feature type="signal peptide" evidence="3">
    <location>
        <begin position="1"/>
        <end position="18"/>
    </location>
</feature>
<dbReference type="EMBL" id="JAGPXD010000003">
    <property type="protein sequence ID" value="KAH7362393.1"/>
    <property type="molecule type" value="Genomic_DNA"/>
</dbReference>
<evidence type="ECO:0000256" key="3">
    <source>
        <dbReference type="SAM" id="SignalP"/>
    </source>
</evidence>
<accession>A0A8K0TL61</accession>
<dbReference type="Proteomes" id="UP000813385">
    <property type="component" value="Unassembled WGS sequence"/>
</dbReference>
<proteinExistence type="predicted"/>
<feature type="compositionally biased region" description="Acidic residues" evidence="1">
    <location>
        <begin position="91"/>
        <end position="102"/>
    </location>
</feature>
<gene>
    <name evidence="4" type="ORF">B0T11DRAFT_318101</name>
</gene>
<evidence type="ECO:0008006" key="6">
    <source>
        <dbReference type="Google" id="ProtNLM"/>
    </source>
</evidence>
<dbReference type="OrthoDB" id="4733706at2759"/>
<evidence type="ECO:0000313" key="4">
    <source>
        <dbReference type="EMBL" id="KAH7362393.1"/>
    </source>
</evidence>
<organism evidence="4 5">
    <name type="scientific">Plectosphaerella cucumerina</name>
    <dbReference type="NCBI Taxonomy" id="40658"/>
    <lineage>
        <taxon>Eukaryota</taxon>
        <taxon>Fungi</taxon>
        <taxon>Dikarya</taxon>
        <taxon>Ascomycota</taxon>
        <taxon>Pezizomycotina</taxon>
        <taxon>Sordariomycetes</taxon>
        <taxon>Hypocreomycetidae</taxon>
        <taxon>Glomerellales</taxon>
        <taxon>Plectosphaerellaceae</taxon>
        <taxon>Plectosphaerella</taxon>
    </lineage>
</organism>
<feature type="region of interest" description="Disordered" evidence="1">
    <location>
        <begin position="86"/>
        <end position="108"/>
    </location>
</feature>